<feature type="compositionally biased region" description="Low complexity" evidence="1">
    <location>
        <begin position="187"/>
        <end position="196"/>
    </location>
</feature>
<feature type="region of interest" description="Disordered" evidence="1">
    <location>
        <begin position="138"/>
        <end position="254"/>
    </location>
</feature>
<feature type="compositionally biased region" description="Low complexity" evidence="1">
    <location>
        <begin position="78"/>
        <end position="88"/>
    </location>
</feature>
<feature type="region of interest" description="Disordered" evidence="1">
    <location>
        <begin position="1"/>
        <end position="43"/>
    </location>
</feature>
<proteinExistence type="predicted"/>
<accession>A0A379LVS9</accession>
<feature type="compositionally biased region" description="Basic and acidic residues" evidence="1">
    <location>
        <begin position="227"/>
        <end position="239"/>
    </location>
</feature>
<dbReference type="EMBL" id="UGVI01000001">
    <property type="protein sequence ID" value="SUE14161.1"/>
    <property type="molecule type" value="Genomic_DNA"/>
</dbReference>
<feature type="compositionally biased region" description="Basic residues" evidence="1">
    <location>
        <begin position="212"/>
        <end position="226"/>
    </location>
</feature>
<evidence type="ECO:0000313" key="2">
    <source>
        <dbReference type="EMBL" id="SUE14161.1"/>
    </source>
</evidence>
<organism evidence="2 3">
    <name type="scientific">Rhodococcus gordoniae</name>
    <dbReference type="NCBI Taxonomy" id="223392"/>
    <lineage>
        <taxon>Bacteria</taxon>
        <taxon>Bacillati</taxon>
        <taxon>Actinomycetota</taxon>
        <taxon>Actinomycetes</taxon>
        <taxon>Mycobacteriales</taxon>
        <taxon>Nocardiaceae</taxon>
        <taxon>Rhodococcus</taxon>
    </lineage>
</organism>
<reference evidence="2 3" key="1">
    <citation type="submission" date="2018-06" db="EMBL/GenBank/DDBJ databases">
        <authorList>
            <consortium name="Pathogen Informatics"/>
            <person name="Doyle S."/>
        </authorList>
    </citation>
    <scope>NUCLEOTIDE SEQUENCE [LARGE SCALE GENOMIC DNA]</scope>
    <source>
        <strain evidence="2 3">NCTC13296</strain>
    </source>
</reference>
<evidence type="ECO:0000256" key="1">
    <source>
        <dbReference type="SAM" id="MobiDB-lite"/>
    </source>
</evidence>
<evidence type="ECO:0000313" key="3">
    <source>
        <dbReference type="Proteomes" id="UP000254569"/>
    </source>
</evidence>
<gene>
    <name evidence="2" type="ORF">NCTC13296_00994</name>
</gene>
<dbReference type="Proteomes" id="UP000254569">
    <property type="component" value="Unassembled WGS sequence"/>
</dbReference>
<feature type="compositionally biased region" description="Basic residues" evidence="1">
    <location>
        <begin position="89"/>
        <end position="99"/>
    </location>
</feature>
<feature type="compositionally biased region" description="Basic residues" evidence="1">
    <location>
        <begin position="240"/>
        <end position="254"/>
    </location>
</feature>
<feature type="region of interest" description="Disordered" evidence="1">
    <location>
        <begin position="57"/>
        <end position="120"/>
    </location>
</feature>
<name>A0A379LVS9_9NOCA</name>
<keyword evidence="3" id="KW-1185">Reference proteome</keyword>
<feature type="compositionally biased region" description="Basic and acidic residues" evidence="1">
    <location>
        <begin position="14"/>
        <end position="43"/>
    </location>
</feature>
<dbReference type="AlphaFoldDB" id="A0A379LVS9"/>
<feature type="compositionally biased region" description="Basic and acidic residues" evidence="1">
    <location>
        <begin position="170"/>
        <end position="181"/>
    </location>
</feature>
<sequence>MPGITCPRSCGGCGDRREVGGSTTRRPESIRHSDVSRSAESRMEEGVHIVAHAGHTARYSDPSQCGRRRQHVPPGRLASAAGGAGPRVPGRRTSTRRSARSTLPERVATAAPRISTQRRDHSRTFLWSHKNVTVTFLRRPDGRAGDEGGGPGRSPRACETADGRTATGRPEAEDRVGADRARRMRGRSSVGSGSARRGSHAARRGANNTRRTALRATRRCGVHRRRESANQDVGREHQDHRRRSPGHGTHHYCR</sequence>
<protein>
    <submittedName>
        <fullName evidence="2">Uncharacterized protein</fullName>
    </submittedName>
</protein>